<dbReference type="InterPro" id="IPR008197">
    <property type="entry name" value="WAP_dom"/>
</dbReference>
<reference evidence="10 11" key="1">
    <citation type="journal article" date="2019" name="Mol. Ecol. Resour.">
        <title>Improving Illumina assemblies with Hi-C and long reads: an example with the North African dromedary.</title>
        <authorList>
            <person name="Elbers J.P."/>
            <person name="Rogers M.F."/>
            <person name="Perelman P.L."/>
            <person name="Proskuryakova A.A."/>
            <person name="Serdyukova N.A."/>
            <person name="Johnson W.E."/>
            <person name="Horin P."/>
            <person name="Corander J."/>
            <person name="Murphy D."/>
            <person name="Burger P.A."/>
        </authorList>
    </citation>
    <scope>NUCLEOTIDE SEQUENCE [LARGE SCALE GENOMIC DNA]</scope>
    <source>
        <strain evidence="10">Drom800</strain>
        <tissue evidence="10">Blood</tissue>
    </source>
</reference>
<evidence type="ECO:0000256" key="8">
    <source>
        <dbReference type="ARBA" id="ARBA00023157"/>
    </source>
</evidence>
<proteinExistence type="predicted"/>
<organism evidence="10 11">
    <name type="scientific">Camelus dromedarius</name>
    <name type="common">Dromedary</name>
    <name type="synonym">Arabian camel</name>
    <dbReference type="NCBI Taxonomy" id="9838"/>
    <lineage>
        <taxon>Eukaryota</taxon>
        <taxon>Metazoa</taxon>
        <taxon>Chordata</taxon>
        <taxon>Craniata</taxon>
        <taxon>Vertebrata</taxon>
        <taxon>Euteleostomi</taxon>
        <taxon>Mammalia</taxon>
        <taxon>Eutheria</taxon>
        <taxon>Laurasiatheria</taxon>
        <taxon>Artiodactyla</taxon>
        <taxon>Tylopoda</taxon>
        <taxon>Camelidae</taxon>
        <taxon>Camelus</taxon>
    </lineage>
</organism>
<dbReference type="EMBL" id="JWIN03000019">
    <property type="protein sequence ID" value="KAB1262686.1"/>
    <property type="molecule type" value="Genomic_DNA"/>
</dbReference>
<gene>
    <name evidence="10" type="ORF">Cadr_000021085</name>
</gene>
<evidence type="ECO:0000256" key="7">
    <source>
        <dbReference type="ARBA" id="ARBA00022737"/>
    </source>
</evidence>
<dbReference type="GO" id="GO:0004867">
    <property type="term" value="F:serine-type endopeptidase inhibitor activity"/>
    <property type="evidence" value="ECO:0007669"/>
    <property type="project" value="TreeGrafter"/>
</dbReference>
<dbReference type="PANTHER" id="PTHR19441:SF39">
    <property type="entry name" value="WAP FOUR-DISULFIDE CORE DOMAIN PROTEIN 5"/>
    <property type="match status" value="1"/>
</dbReference>
<sequence length="169" mass="18692">PKYGGGPLTEKSGGCPPDDRPCLLSVPDQCVDDSQCPLRMKCCHQACFRQCIRKVSLKKGGCPEDRMRCLGPVQHLCSKDSDCQGLKRCCLGACGRDCRNPVRGMAPVCLGQVLSLSEPQLYRSLQYNKFNRSLPRSLGLPWPDLGKWMGWEGPWQDDGRSGDPCCLTE</sequence>
<evidence type="ECO:0000256" key="6">
    <source>
        <dbReference type="ARBA" id="ARBA00022729"/>
    </source>
</evidence>
<keyword evidence="6" id="KW-0732">Signal</keyword>
<dbReference type="GO" id="GO:0045087">
    <property type="term" value="P:innate immune response"/>
    <property type="evidence" value="ECO:0007669"/>
    <property type="project" value="TreeGrafter"/>
</dbReference>
<evidence type="ECO:0000256" key="4">
    <source>
        <dbReference type="ARBA" id="ARBA00022525"/>
    </source>
</evidence>
<keyword evidence="11" id="KW-1185">Reference proteome</keyword>
<feature type="domain" description="WAP" evidence="9">
    <location>
        <begin position="55"/>
        <end position="102"/>
    </location>
</feature>
<evidence type="ECO:0000256" key="1">
    <source>
        <dbReference type="ARBA" id="ARBA00003209"/>
    </source>
</evidence>
<name>A0A5N4CUZ8_CAMDR</name>
<evidence type="ECO:0000313" key="11">
    <source>
        <dbReference type="Proteomes" id="UP000299084"/>
    </source>
</evidence>
<dbReference type="Proteomes" id="UP000299084">
    <property type="component" value="Unassembled WGS sequence"/>
</dbReference>
<dbReference type="Gene3D" id="4.10.75.10">
    <property type="entry name" value="Elafin-like"/>
    <property type="match status" value="2"/>
</dbReference>
<feature type="domain" description="WAP" evidence="9">
    <location>
        <begin position="8"/>
        <end position="54"/>
    </location>
</feature>
<evidence type="ECO:0000256" key="2">
    <source>
        <dbReference type="ARBA" id="ARBA00004613"/>
    </source>
</evidence>
<evidence type="ECO:0000259" key="9">
    <source>
        <dbReference type="PROSITE" id="PS51390"/>
    </source>
</evidence>
<dbReference type="SUPFAM" id="SSF57256">
    <property type="entry name" value="Elafin-like"/>
    <property type="match status" value="2"/>
</dbReference>
<dbReference type="PROSITE" id="PS51390">
    <property type="entry name" value="WAP"/>
    <property type="match status" value="2"/>
</dbReference>
<dbReference type="PANTHER" id="PTHR19441">
    <property type="entry name" value="WHEY ACDIC PROTEIN WAP"/>
    <property type="match status" value="1"/>
</dbReference>
<protein>
    <recommendedName>
        <fullName evidence="3">WAP four-disulfide core domain protein 5</fullName>
    </recommendedName>
</protein>
<dbReference type="PRINTS" id="PR00003">
    <property type="entry name" value="4DISULPHCORE"/>
</dbReference>
<dbReference type="Pfam" id="PF00095">
    <property type="entry name" value="WAP"/>
    <property type="match status" value="2"/>
</dbReference>
<accession>A0A5N4CUZ8</accession>
<comment type="function">
    <text evidence="1">Putative acid-stable proteinase inhibitor.</text>
</comment>
<dbReference type="GO" id="GO:0019731">
    <property type="term" value="P:antibacterial humoral response"/>
    <property type="evidence" value="ECO:0007669"/>
    <property type="project" value="TreeGrafter"/>
</dbReference>
<evidence type="ECO:0000256" key="3">
    <source>
        <dbReference type="ARBA" id="ARBA00017105"/>
    </source>
</evidence>
<dbReference type="InterPro" id="IPR036645">
    <property type="entry name" value="Elafin-like_sf"/>
</dbReference>
<comment type="subcellular location">
    <subcellularLocation>
        <location evidence="2">Secreted</location>
    </subcellularLocation>
</comment>
<keyword evidence="7" id="KW-0677">Repeat</keyword>
<dbReference type="InterPro" id="IPR050514">
    <property type="entry name" value="WAP_four-disulfide_core"/>
</dbReference>
<keyword evidence="4" id="KW-0964">Secreted</keyword>
<dbReference type="AlphaFoldDB" id="A0A5N4CUZ8"/>
<dbReference type="GO" id="GO:0005615">
    <property type="term" value="C:extracellular space"/>
    <property type="evidence" value="ECO:0007669"/>
    <property type="project" value="TreeGrafter"/>
</dbReference>
<keyword evidence="8" id="KW-1015">Disulfide bond</keyword>
<dbReference type="SMART" id="SM00217">
    <property type="entry name" value="WAP"/>
    <property type="match status" value="2"/>
</dbReference>
<keyword evidence="5" id="KW-0646">Protease inhibitor</keyword>
<feature type="non-terminal residue" evidence="10">
    <location>
        <position position="1"/>
    </location>
</feature>
<comment type="caution">
    <text evidence="10">The sequence shown here is derived from an EMBL/GenBank/DDBJ whole genome shotgun (WGS) entry which is preliminary data.</text>
</comment>
<dbReference type="STRING" id="9838.ENSCDRP00005020336"/>
<evidence type="ECO:0000313" key="10">
    <source>
        <dbReference type="EMBL" id="KAB1262686.1"/>
    </source>
</evidence>
<evidence type="ECO:0000256" key="5">
    <source>
        <dbReference type="ARBA" id="ARBA00022690"/>
    </source>
</evidence>